<feature type="region of interest" description="Disordered" evidence="6">
    <location>
        <begin position="364"/>
        <end position="388"/>
    </location>
</feature>
<keyword evidence="2" id="KW-0963">Cytoplasm</keyword>
<evidence type="ECO:0000256" key="2">
    <source>
        <dbReference type="ARBA" id="ARBA00022490"/>
    </source>
</evidence>
<dbReference type="PANTHER" id="PTHR12268">
    <property type="entry name" value="E3 UBIQUITIN-PROTEIN LIGASE KCMF1"/>
    <property type="match status" value="1"/>
</dbReference>
<dbReference type="InterPro" id="IPR018159">
    <property type="entry name" value="Spectrin/alpha-actinin"/>
</dbReference>
<dbReference type="SMART" id="SM00150">
    <property type="entry name" value="SPEC"/>
    <property type="match status" value="1"/>
</dbReference>
<sequence>MPHKRFFSFVPLPAIKEALDTIQPSVETAQNEADTILDNMPQDEDKEELRRIMEQLHNEWTQLNRNYNDKHRLREGDVPSSEFTEQLNDLFAWLNETQNILSSSVHVADEEHLENLLEKVTDREEELSDRNDNLRSVNILGDKLVKQSSVNVDKKQIEDSLKKLNEHWNHVAASLPEKRKLLEDKLGRCRSFIEHLDTISVWVKSTKELLEKQQGPVGSATSTDEQDSMVVDPKTMEDALQVRQNNISQLNEMYFKLSDECKRREVLMPEPVSEKVETLNDDWLKIQELAATLRPLSDTSMEHNYLEERARAEVPQQSSQWPDFDSALAQCHESLTMMEQVLRSQIVTVGDIEEIEDTIKKQQANALQQHSKNKNNKEVLKTKGKRLY</sequence>
<evidence type="ECO:0000313" key="7">
    <source>
        <dbReference type="EMBL" id="KAK2162346.1"/>
    </source>
</evidence>
<feature type="coiled-coil region" evidence="5">
    <location>
        <begin position="110"/>
        <end position="137"/>
    </location>
</feature>
<evidence type="ECO:0000256" key="4">
    <source>
        <dbReference type="ARBA" id="ARBA00023212"/>
    </source>
</evidence>
<accession>A0AAD9K001</accession>
<dbReference type="AlphaFoldDB" id="A0AAD9K001"/>
<keyword evidence="5" id="KW-0175">Coiled coil</keyword>
<keyword evidence="4" id="KW-0206">Cytoskeleton</keyword>
<comment type="subcellular location">
    <subcellularLocation>
        <location evidence="1">Cytoplasm</location>
    </subcellularLocation>
</comment>
<dbReference type="Gene3D" id="1.20.58.60">
    <property type="match status" value="2"/>
</dbReference>
<evidence type="ECO:0000256" key="3">
    <source>
        <dbReference type="ARBA" id="ARBA00022837"/>
    </source>
</evidence>
<evidence type="ECO:0008006" key="9">
    <source>
        <dbReference type="Google" id="ProtNLM"/>
    </source>
</evidence>
<dbReference type="Pfam" id="PF00435">
    <property type="entry name" value="Spectrin"/>
    <property type="match status" value="1"/>
</dbReference>
<evidence type="ECO:0000313" key="8">
    <source>
        <dbReference type="Proteomes" id="UP001208570"/>
    </source>
</evidence>
<dbReference type="EMBL" id="JAODUP010000100">
    <property type="protein sequence ID" value="KAK2162346.1"/>
    <property type="molecule type" value="Genomic_DNA"/>
</dbReference>
<dbReference type="Proteomes" id="UP001208570">
    <property type="component" value="Unassembled WGS sequence"/>
</dbReference>
<protein>
    <recommendedName>
        <fullName evidence="9">Dystrophin</fullName>
    </recommendedName>
</protein>
<evidence type="ECO:0000256" key="6">
    <source>
        <dbReference type="SAM" id="MobiDB-lite"/>
    </source>
</evidence>
<dbReference type="InterPro" id="IPR050774">
    <property type="entry name" value="KCMF1/Dystrophin"/>
</dbReference>
<dbReference type="GO" id="GO:0005886">
    <property type="term" value="C:plasma membrane"/>
    <property type="evidence" value="ECO:0007669"/>
    <property type="project" value="TreeGrafter"/>
</dbReference>
<comment type="caution">
    <text evidence="7">The sequence shown here is derived from an EMBL/GenBank/DDBJ whole genome shotgun (WGS) entry which is preliminary data.</text>
</comment>
<dbReference type="CDD" id="cd00176">
    <property type="entry name" value="SPEC"/>
    <property type="match status" value="1"/>
</dbReference>
<dbReference type="PANTHER" id="PTHR12268:SF14">
    <property type="entry name" value="DYSTROPHIN-1"/>
    <property type="match status" value="1"/>
</dbReference>
<gene>
    <name evidence="7" type="ORF">LSH36_100g08015</name>
</gene>
<organism evidence="7 8">
    <name type="scientific">Paralvinella palmiformis</name>
    <dbReference type="NCBI Taxonomy" id="53620"/>
    <lineage>
        <taxon>Eukaryota</taxon>
        <taxon>Metazoa</taxon>
        <taxon>Spiralia</taxon>
        <taxon>Lophotrochozoa</taxon>
        <taxon>Annelida</taxon>
        <taxon>Polychaeta</taxon>
        <taxon>Sedentaria</taxon>
        <taxon>Canalipalpata</taxon>
        <taxon>Terebellida</taxon>
        <taxon>Terebelliformia</taxon>
        <taxon>Alvinellidae</taxon>
        <taxon>Paralvinella</taxon>
    </lineage>
</organism>
<dbReference type="SUPFAM" id="SSF46966">
    <property type="entry name" value="Spectrin repeat"/>
    <property type="match status" value="2"/>
</dbReference>
<keyword evidence="8" id="KW-1185">Reference proteome</keyword>
<evidence type="ECO:0000256" key="1">
    <source>
        <dbReference type="ARBA" id="ARBA00004496"/>
    </source>
</evidence>
<name>A0AAD9K001_9ANNE</name>
<keyword evidence="3" id="KW-0106">Calcium</keyword>
<reference evidence="7" key="1">
    <citation type="journal article" date="2023" name="Mol. Biol. Evol.">
        <title>Third-Generation Sequencing Reveals the Adaptive Role of the Epigenome in Three Deep-Sea Polychaetes.</title>
        <authorList>
            <person name="Perez M."/>
            <person name="Aroh O."/>
            <person name="Sun Y."/>
            <person name="Lan Y."/>
            <person name="Juniper S.K."/>
            <person name="Young C.R."/>
            <person name="Angers B."/>
            <person name="Qian P.Y."/>
        </authorList>
    </citation>
    <scope>NUCLEOTIDE SEQUENCE</scope>
    <source>
        <strain evidence="7">P08H-3</strain>
    </source>
</reference>
<proteinExistence type="predicted"/>
<dbReference type="InterPro" id="IPR002017">
    <property type="entry name" value="Spectrin_repeat"/>
</dbReference>
<evidence type="ECO:0000256" key="5">
    <source>
        <dbReference type="SAM" id="Coils"/>
    </source>
</evidence>